<proteinExistence type="predicted"/>
<evidence type="ECO:0000256" key="2">
    <source>
        <dbReference type="SAM" id="Phobius"/>
    </source>
</evidence>
<evidence type="ECO:0000313" key="3">
    <source>
        <dbReference type="EMBL" id="QXT40470.1"/>
    </source>
</evidence>
<name>A0A8F6TXE8_9RHOB</name>
<feature type="region of interest" description="Disordered" evidence="1">
    <location>
        <begin position="1"/>
        <end position="22"/>
    </location>
</feature>
<keyword evidence="2" id="KW-0472">Membrane</keyword>
<evidence type="ECO:0000313" key="4">
    <source>
        <dbReference type="Proteomes" id="UP000825009"/>
    </source>
</evidence>
<keyword evidence="2" id="KW-0812">Transmembrane</keyword>
<organism evidence="3 4">
    <name type="scientific">Gymnodinialimonas ceratoperidinii</name>
    <dbReference type="NCBI Taxonomy" id="2856823"/>
    <lineage>
        <taxon>Bacteria</taxon>
        <taxon>Pseudomonadati</taxon>
        <taxon>Pseudomonadota</taxon>
        <taxon>Alphaproteobacteria</taxon>
        <taxon>Rhodobacterales</taxon>
        <taxon>Paracoccaceae</taxon>
        <taxon>Gymnodinialimonas</taxon>
    </lineage>
</organism>
<dbReference type="Proteomes" id="UP000825009">
    <property type="component" value="Chromosome"/>
</dbReference>
<feature type="transmembrane region" description="Helical" evidence="2">
    <location>
        <begin position="31"/>
        <end position="50"/>
    </location>
</feature>
<keyword evidence="4" id="KW-1185">Reference proteome</keyword>
<dbReference type="KEGG" id="gce:KYE46_04265"/>
<dbReference type="EMBL" id="CP079194">
    <property type="protein sequence ID" value="QXT40470.1"/>
    <property type="molecule type" value="Genomic_DNA"/>
</dbReference>
<dbReference type="RefSeq" id="WP_219003700.1">
    <property type="nucleotide sequence ID" value="NZ_CP079194.1"/>
</dbReference>
<sequence>MAHDRGTPERQAPDRSVRTRDAGQGDLREKLLLAGVFAAVAGVGAGAIYLSEREFYDDANGASDPMEQVPPEVFVPCWAEAVALHQHLHAQAEADPAAAPAFTADFEDRFEQMRRRASRYTDTDYPESQALVAPAMAAAQTARDEALAEDAAAYRETAWARMTACHAEIFSGDTP</sequence>
<gene>
    <name evidence="3" type="ORF">KYE46_04265</name>
</gene>
<protein>
    <submittedName>
        <fullName evidence="3">Uncharacterized protein</fullName>
    </submittedName>
</protein>
<accession>A0A8F6TXE8</accession>
<keyword evidence="2" id="KW-1133">Transmembrane helix</keyword>
<evidence type="ECO:0000256" key="1">
    <source>
        <dbReference type="SAM" id="MobiDB-lite"/>
    </source>
</evidence>
<dbReference type="AlphaFoldDB" id="A0A8F6TXE8"/>
<reference evidence="3 4" key="1">
    <citation type="submission" date="2021-07" db="EMBL/GenBank/DDBJ databases">
        <title>A novel Jannaschia species isolated from marine dinoflagellate Ceratoperidinium margalefii.</title>
        <authorList>
            <person name="Jiang Y."/>
            <person name="Li Z."/>
        </authorList>
    </citation>
    <scope>NUCLEOTIDE SEQUENCE [LARGE SCALE GENOMIC DNA]</scope>
    <source>
        <strain evidence="3 4">J12C1-MA-4</strain>
    </source>
</reference>